<evidence type="ECO:0000313" key="5">
    <source>
        <dbReference type="Proteomes" id="UP000234790"/>
    </source>
</evidence>
<dbReference type="EMBL" id="CP025543">
    <property type="protein sequence ID" value="AUM62745.1"/>
    <property type="molecule type" value="Genomic_DNA"/>
</dbReference>
<accession>A0A2K9LWH1</accession>
<keyword evidence="5" id="KW-1185">Reference proteome</keyword>
<dbReference type="InterPro" id="IPR029039">
    <property type="entry name" value="Flavoprotein-like_sf"/>
</dbReference>
<dbReference type="AlphaFoldDB" id="A0A2K9LWH1"/>
<dbReference type="PANTHER" id="PTHR10204:SF34">
    <property type="entry name" value="NAD(P)H DEHYDROGENASE [QUINONE] 1 ISOFORM 1"/>
    <property type="match status" value="1"/>
</dbReference>
<dbReference type="GO" id="GO:0005829">
    <property type="term" value="C:cytosol"/>
    <property type="evidence" value="ECO:0007669"/>
    <property type="project" value="TreeGrafter"/>
</dbReference>
<keyword evidence="2" id="KW-0560">Oxidoreductase</keyword>
<name>A0A2K9LWH1_SPISQ</name>
<evidence type="ECO:0000313" key="4">
    <source>
        <dbReference type="EMBL" id="AUM62745.1"/>
    </source>
</evidence>
<evidence type="ECO:0000256" key="1">
    <source>
        <dbReference type="ARBA" id="ARBA00006252"/>
    </source>
</evidence>
<dbReference type="InterPro" id="IPR003680">
    <property type="entry name" value="Flavodoxin_fold"/>
</dbReference>
<feature type="domain" description="Flavodoxin-like fold" evidence="3">
    <location>
        <begin position="1"/>
        <end position="104"/>
    </location>
</feature>
<dbReference type="KEGG" id="smoo:SMONO_v1c04960"/>
<dbReference type="Proteomes" id="UP000234790">
    <property type="component" value="Chromosome"/>
</dbReference>
<reference evidence="4 5" key="1">
    <citation type="submission" date="2017-12" db="EMBL/GenBank/DDBJ databases">
        <title>Complete genome sequence of Spiroplasma monobiae MQ-1 (ATCC 33825).</title>
        <authorList>
            <person name="Tsai Y.-M."/>
            <person name="Lo W.-S."/>
            <person name="Wu P.-S."/>
            <person name="Cho S.-T."/>
            <person name="Kuo C.-H."/>
        </authorList>
    </citation>
    <scope>NUCLEOTIDE SEQUENCE [LARGE SCALE GENOMIC DNA]</scope>
    <source>
        <strain evidence="4 5">MQ-1</strain>
    </source>
</reference>
<comment type="similarity">
    <text evidence="1">Belongs to the NAD(P)H dehydrogenase (quinone) family.</text>
</comment>
<dbReference type="Pfam" id="PF02525">
    <property type="entry name" value="Flavodoxin_2"/>
    <property type="match status" value="1"/>
</dbReference>
<dbReference type="PANTHER" id="PTHR10204">
    <property type="entry name" value="NAD P H OXIDOREDUCTASE-RELATED"/>
    <property type="match status" value="1"/>
</dbReference>
<sequence length="195" mass="22545">MKTVIVIANPKQKSFNHAIADSVIEGLKKANKQYEVWDLNEMKFNPVISEKEFQAFGYAEYDPNLEHFTEVLKNECDQIVIIYPIIFFEMPAILKGFFDRVFIGTLIKEGNNPVDWKPSINIEKTFIIETSLGDMWEVVTNQTKKHNDAITAQVMRKIGLYNPIIQTYKGLATSTLEERQAFLKNLELQFSKFDV</sequence>
<organism evidence="4 5">
    <name type="scientific">Spiroplasma monobiae MQ-1</name>
    <dbReference type="NCBI Taxonomy" id="1336748"/>
    <lineage>
        <taxon>Bacteria</taxon>
        <taxon>Bacillati</taxon>
        <taxon>Mycoplasmatota</taxon>
        <taxon>Mollicutes</taxon>
        <taxon>Entomoplasmatales</taxon>
        <taxon>Spiroplasmataceae</taxon>
        <taxon>Spiroplasma</taxon>
    </lineage>
</organism>
<dbReference type="Gene3D" id="3.40.50.360">
    <property type="match status" value="1"/>
</dbReference>
<dbReference type="OrthoDB" id="9798454at2"/>
<dbReference type="GO" id="GO:0003955">
    <property type="term" value="F:NAD(P)H dehydrogenase (quinone) activity"/>
    <property type="evidence" value="ECO:0007669"/>
    <property type="project" value="TreeGrafter"/>
</dbReference>
<evidence type="ECO:0000259" key="3">
    <source>
        <dbReference type="Pfam" id="PF02525"/>
    </source>
</evidence>
<evidence type="ECO:0000256" key="2">
    <source>
        <dbReference type="ARBA" id="ARBA00023002"/>
    </source>
</evidence>
<proteinExistence type="inferred from homology"/>
<dbReference type="SUPFAM" id="SSF52218">
    <property type="entry name" value="Flavoproteins"/>
    <property type="match status" value="1"/>
</dbReference>
<dbReference type="InterPro" id="IPR051545">
    <property type="entry name" value="NAD(P)H_dehydrogenase_qn"/>
</dbReference>
<gene>
    <name evidence="4" type="ORF">SMONO_v1c04960</name>
</gene>
<protein>
    <submittedName>
        <fullName evidence="4">NADPH dehydrogenase</fullName>
    </submittedName>
</protein>
<dbReference type="RefSeq" id="WP_101780798.1">
    <property type="nucleotide sequence ID" value="NZ_CP025543.1"/>
</dbReference>